<dbReference type="PROSITE" id="PS00070">
    <property type="entry name" value="ALDEHYDE_DEHYDR_CYS"/>
    <property type="match status" value="1"/>
</dbReference>
<accession>A0ABS7FFE9</accession>
<evidence type="ECO:0000259" key="7">
    <source>
        <dbReference type="Pfam" id="PF00171"/>
    </source>
</evidence>
<dbReference type="Gene3D" id="3.40.605.10">
    <property type="entry name" value="Aldehyde Dehydrogenase, Chain A, domain 1"/>
    <property type="match status" value="1"/>
</dbReference>
<dbReference type="PIRSF" id="PIRSF036492">
    <property type="entry name" value="ALDH"/>
    <property type="match status" value="1"/>
</dbReference>
<organism evidence="8 9">
    <name type="scientific">Chromobacterium subtsugae</name>
    <dbReference type="NCBI Taxonomy" id="251747"/>
    <lineage>
        <taxon>Bacteria</taxon>
        <taxon>Pseudomonadati</taxon>
        <taxon>Pseudomonadota</taxon>
        <taxon>Betaproteobacteria</taxon>
        <taxon>Neisseriales</taxon>
        <taxon>Chromobacteriaceae</taxon>
        <taxon>Chromobacterium</taxon>
    </lineage>
</organism>
<evidence type="ECO:0000256" key="5">
    <source>
        <dbReference type="PROSITE-ProRule" id="PRU10007"/>
    </source>
</evidence>
<keyword evidence="2 4" id="KW-0560">Oxidoreductase</keyword>
<evidence type="ECO:0000256" key="3">
    <source>
        <dbReference type="ARBA" id="ARBA00023027"/>
    </source>
</evidence>
<evidence type="ECO:0000256" key="2">
    <source>
        <dbReference type="ARBA" id="ARBA00023002"/>
    </source>
</evidence>
<feature type="domain" description="Aldehyde dehydrogenase" evidence="7">
    <location>
        <begin position="33"/>
        <end position="445"/>
    </location>
</feature>
<comment type="caution">
    <text evidence="8">The sequence shown here is derived from an EMBL/GenBank/DDBJ whole genome shotgun (WGS) entry which is preliminary data.</text>
</comment>
<dbReference type="InterPro" id="IPR029510">
    <property type="entry name" value="Ald_DH_CS_GLU"/>
</dbReference>
<protein>
    <recommendedName>
        <fullName evidence="4">Aldehyde dehydrogenase</fullName>
    </recommendedName>
</protein>
<evidence type="ECO:0000313" key="9">
    <source>
        <dbReference type="Proteomes" id="UP000711178"/>
    </source>
</evidence>
<dbReference type="InterPro" id="IPR016163">
    <property type="entry name" value="Ald_DH_C"/>
</dbReference>
<dbReference type="SUPFAM" id="SSF53720">
    <property type="entry name" value="ALDH-like"/>
    <property type="match status" value="1"/>
</dbReference>
<reference evidence="8 9" key="1">
    <citation type="submission" date="2021-05" db="EMBL/GenBank/DDBJ databases">
        <title>Draft Whole Genome Sequencing Of Biosensor Chromobacterium violaceum Strain CV026 Reveals A Regulatory RNA In Chromobacterium violaceum Phenotype Regulatory Network.</title>
        <authorList>
            <person name="Hong K.W."/>
            <person name="Chan K.G."/>
            <person name="Chang C.-Y."/>
        </authorList>
    </citation>
    <scope>NUCLEOTIDE SEQUENCE [LARGE SCALE GENOMIC DNA]</scope>
    <source>
        <strain evidence="8 9">ATCC 31532</strain>
    </source>
</reference>
<dbReference type="PROSITE" id="PS00687">
    <property type="entry name" value="ALDEHYDE_DEHYDR_GLU"/>
    <property type="match status" value="1"/>
</dbReference>
<dbReference type="Pfam" id="PF00171">
    <property type="entry name" value="Aldedh"/>
    <property type="match status" value="1"/>
</dbReference>
<dbReference type="Gene3D" id="3.40.309.10">
    <property type="entry name" value="Aldehyde Dehydrogenase, Chain A, domain 2"/>
    <property type="match status" value="1"/>
</dbReference>
<keyword evidence="3" id="KW-0520">NAD</keyword>
<dbReference type="InterPro" id="IPR015590">
    <property type="entry name" value="Aldehyde_DH_dom"/>
</dbReference>
<name>A0ABS7FFE9_9NEIS</name>
<evidence type="ECO:0000313" key="8">
    <source>
        <dbReference type="EMBL" id="MBW8288511.1"/>
    </source>
</evidence>
<evidence type="ECO:0000256" key="1">
    <source>
        <dbReference type="ARBA" id="ARBA00009986"/>
    </source>
</evidence>
<gene>
    <name evidence="8" type="ORF">KIF53_12820</name>
</gene>
<dbReference type="InterPro" id="IPR016162">
    <property type="entry name" value="Ald_DH_N"/>
</dbReference>
<dbReference type="InterPro" id="IPR016160">
    <property type="entry name" value="Ald_DH_CS_CYS"/>
</dbReference>
<keyword evidence="9" id="KW-1185">Reference proteome</keyword>
<evidence type="ECO:0000256" key="4">
    <source>
        <dbReference type="PIRNR" id="PIRNR036492"/>
    </source>
</evidence>
<evidence type="ECO:0000256" key="6">
    <source>
        <dbReference type="RuleBase" id="RU003345"/>
    </source>
</evidence>
<dbReference type="InterPro" id="IPR012394">
    <property type="entry name" value="Aldehyde_DH_NAD(P)"/>
</dbReference>
<proteinExistence type="inferred from homology"/>
<dbReference type="CDD" id="cd07133">
    <property type="entry name" value="ALDH_CALDH_CalB"/>
    <property type="match status" value="1"/>
</dbReference>
<dbReference type="EMBL" id="JAHDTB010000010">
    <property type="protein sequence ID" value="MBW8288511.1"/>
    <property type="molecule type" value="Genomic_DNA"/>
</dbReference>
<dbReference type="PANTHER" id="PTHR43570:SF20">
    <property type="entry name" value="ALDEHYDE DEHYDROGENASE ALDX-RELATED"/>
    <property type="match status" value="1"/>
</dbReference>
<dbReference type="InterPro" id="IPR016161">
    <property type="entry name" value="Ald_DH/histidinol_DH"/>
</dbReference>
<comment type="similarity">
    <text evidence="1 4 6">Belongs to the aldehyde dehydrogenase family.</text>
</comment>
<dbReference type="Proteomes" id="UP000711178">
    <property type="component" value="Unassembled WGS sequence"/>
</dbReference>
<dbReference type="GeneID" id="89686143"/>
<dbReference type="RefSeq" id="WP_043581455.1">
    <property type="nucleotide sequence ID" value="NZ_CP142381.1"/>
</dbReference>
<sequence length="476" mass="52576">MDAIKMPTQEESSLLEAFGRLKSIAQATPYPALEMRRAWLGALERLIQENRETLIAAVNQDFGQRSAVETRLAELFPSLEAIRHARRHLKGWMKPERRRVSFWFMPASASVLPQPLGVVGVVVPWNYPLFLAFGPIVAALAAGNRVMVKMSEYTPATGALLSELALRYFGRDLLTVVNGGPELGQAFTRLPFDHLLFTGSTAVGRHVMRAAADNLTPVTLELGGKSPALVARGADLRRSAEAIVAGKLMNAGQTCVAPDYVLVNEKDCGLLLDEIRAAAARAYPTLADNPDYSAIINDRHYQRLQGWLEAARQAGARIDAVNPANENLAARRKFPLTLVQRCPDDCALMQEEIFGPILPIVAYDKFDEALGYINKRPRPLALYLFDNDPLRVERVLKETVSGGVSVNDTLLHVVQDDLPFGGVGPSGMGHYHAKEGFLAFSKLKPVFRQSRLSGSRLTRAPYGRTVEWLLKLMLRR</sequence>
<dbReference type="PANTHER" id="PTHR43570">
    <property type="entry name" value="ALDEHYDE DEHYDROGENASE"/>
    <property type="match status" value="1"/>
</dbReference>
<feature type="active site" evidence="5">
    <location>
        <position position="221"/>
    </location>
</feature>